<reference evidence="1 2" key="1">
    <citation type="submission" date="2024-05" db="EMBL/GenBank/DDBJ databases">
        <title>Genome sequencing and assembly of Indian major carp, Cirrhinus mrigala (Hamilton, 1822).</title>
        <authorList>
            <person name="Mohindra V."/>
            <person name="Chowdhury L.M."/>
            <person name="Lal K."/>
            <person name="Jena J.K."/>
        </authorList>
    </citation>
    <scope>NUCLEOTIDE SEQUENCE [LARGE SCALE GENOMIC DNA]</scope>
    <source>
        <strain evidence="1">CM1030</strain>
        <tissue evidence="1">Blood</tissue>
    </source>
</reference>
<dbReference type="AlphaFoldDB" id="A0ABD0S1P0"/>
<dbReference type="EMBL" id="JAMKFB020000001">
    <property type="protein sequence ID" value="KAL0204677.1"/>
    <property type="molecule type" value="Genomic_DNA"/>
</dbReference>
<accession>A0ABD0S1P0</accession>
<name>A0ABD0S1P0_CIRMR</name>
<evidence type="ECO:0000313" key="1">
    <source>
        <dbReference type="EMBL" id="KAL0204677.1"/>
    </source>
</evidence>
<keyword evidence="2" id="KW-1185">Reference proteome</keyword>
<gene>
    <name evidence="1" type="ORF">M9458_002695</name>
</gene>
<proteinExistence type="predicted"/>
<organism evidence="1 2">
    <name type="scientific">Cirrhinus mrigala</name>
    <name type="common">Mrigala</name>
    <dbReference type="NCBI Taxonomy" id="683832"/>
    <lineage>
        <taxon>Eukaryota</taxon>
        <taxon>Metazoa</taxon>
        <taxon>Chordata</taxon>
        <taxon>Craniata</taxon>
        <taxon>Vertebrata</taxon>
        <taxon>Euteleostomi</taxon>
        <taxon>Actinopterygii</taxon>
        <taxon>Neopterygii</taxon>
        <taxon>Teleostei</taxon>
        <taxon>Ostariophysi</taxon>
        <taxon>Cypriniformes</taxon>
        <taxon>Cyprinidae</taxon>
        <taxon>Labeoninae</taxon>
        <taxon>Labeonini</taxon>
        <taxon>Cirrhinus</taxon>
    </lineage>
</organism>
<protein>
    <recommendedName>
        <fullName evidence="3">LacI family transcriptional regulator</fullName>
    </recommendedName>
</protein>
<dbReference type="Proteomes" id="UP001529510">
    <property type="component" value="Unassembled WGS sequence"/>
</dbReference>
<evidence type="ECO:0008006" key="3">
    <source>
        <dbReference type="Google" id="ProtNLM"/>
    </source>
</evidence>
<comment type="caution">
    <text evidence="1">The sequence shown here is derived from an EMBL/GenBank/DDBJ whole genome shotgun (WGS) entry which is preliminary data.</text>
</comment>
<evidence type="ECO:0000313" key="2">
    <source>
        <dbReference type="Proteomes" id="UP001529510"/>
    </source>
</evidence>
<feature type="non-terminal residue" evidence="1">
    <location>
        <position position="56"/>
    </location>
</feature>
<sequence length="56" mass="6213">ILNLTQALKDGKSPIQLVQMPRVVVERSRGGGQGRVVQLGNAFTQTFHCKRPFFTS</sequence>
<feature type="non-terminal residue" evidence="1">
    <location>
        <position position="1"/>
    </location>
</feature>